<keyword evidence="1" id="KW-0597">Phosphoprotein</keyword>
<evidence type="ECO:0000313" key="6">
    <source>
        <dbReference type="Proteomes" id="UP001301132"/>
    </source>
</evidence>
<dbReference type="SMART" id="SM00448">
    <property type="entry name" value="REC"/>
    <property type="match status" value="1"/>
</dbReference>
<dbReference type="EMBL" id="JAPWHU010000031">
    <property type="protein sequence ID" value="MCZ4633413.1"/>
    <property type="molecule type" value="Genomic_DNA"/>
</dbReference>
<comment type="caution">
    <text evidence="2">Lacks conserved residue(s) required for the propagation of feature annotation.</text>
</comment>
<comment type="caution">
    <text evidence="5">The sequence shown here is derived from an EMBL/GenBank/DDBJ whole genome shotgun (WGS) entry which is preliminary data.</text>
</comment>
<accession>A0ABT4NWC6</accession>
<evidence type="ECO:0000259" key="4">
    <source>
        <dbReference type="PROSITE" id="PS50110"/>
    </source>
</evidence>
<feature type="coiled-coil region" evidence="3">
    <location>
        <begin position="124"/>
        <end position="218"/>
    </location>
</feature>
<feature type="domain" description="Response regulatory" evidence="4">
    <location>
        <begin position="231"/>
        <end position="350"/>
    </location>
</feature>
<dbReference type="PANTHER" id="PTHR44591:SF3">
    <property type="entry name" value="RESPONSE REGULATORY DOMAIN-CONTAINING PROTEIN"/>
    <property type="match status" value="1"/>
</dbReference>
<keyword evidence="6" id="KW-1185">Reference proteome</keyword>
<evidence type="ECO:0000256" key="3">
    <source>
        <dbReference type="SAM" id="Coils"/>
    </source>
</evidence>
<dbReference type="Gene3D" id="3.40.50.2300">
    <property type="match status" value="1"/>
</dbReference>
<dbReference type="PANTHER" id="PTHR44591">
    <property type="entry name" value="STRESS RESPONSE REGULATOR PROTEIN 1"/>
    <property type="match status" value="1"/>
</dbReference>
<dbReference type="Proteomes" id="UP001301132">
    <property type="component" value="Unassembled WGS sequence"/>
</dbReference>
<evidence type="ECO:0000256" key="1">
    <source>
        <dbReference type="ARBA" id="ARBA00022553"/>
    </source>
</evidence>
<name>A0ABT4NWC6_9ACTN</name>
<sequence length="364" mass="40727">MGELVPLADGLSSEVHALCEALRGLFGSLDVSMRRYAARRSRDAGAVSRYMSGGRIPPWDFVLDLLNDVAEIQGNSPTPEAVAFLKDLHRKALKVSNAPAHAALVLQDQLAEADRAARGAMVERQVLTEALQERQRRVAELQVEISQAEASKNRQVSELTAEVERYQARFADLMSEGERLRSIILTLENQLEEASRRHLEAERRCELLERQLAAIDQKLSDGKWGTRTKTQILVVDSRQDNVLALQATLEAMDQELHVANSCDQALTSLDALDAVSLILLSAEMDGETDGFTIAAQIKRRLRTRHIPIIFLTSEMHGPHYTFRGYAAGAVDYISRPIDPWVLRAKVAVFVELYWRRDEAMETSL</sequence>
<gene>
    <name evidence="5" type="ORF">O3S69_05010</name>
</gene>
<evidence type="ECO:0000313" key="5">
    <source>
        <dbReference type="EMBL" id="MCZ4633413.1"/>
    </source>
</evidence>
<protein>
    <submittedName>
        <fullName evidence="5">Response regulator</fullName>
    </submittedName>
</protein>
<reference evidence="5 6" key="1">
    <citation type="submission" date="2022-12" db="EMBL/GenBank/DDBJ databases">
        <authorList>
            <person name="Abashina T."/>
            <person name="Solyanikova I."/>
            <person name="Delegan Y."/>
        </authorList>
    </citation>
    <scope>NUCLEOTIDE SEQUENCE [LARGE SCALE GENOMIC DNA]</scope>
    <source>
        <strain evidence="5 6">IPS92ro</strain>
    </source>
</reference>
<dbReference type="InterPro" id="IPR011006">
    <property type="entry name" value="CheY-like_superfamily"/>
</dbReference>
<organism evidence="5 6">
    <name type="scientific">Streptomyces rubrogriseus</name>
    <dbReference type="NCBI Taxonomy" id="194673"/>
    <lineage>
        <taxon>Bacteria</taxon>
        <taxon>Bacillati</taxon>
        <taxon>Actinomycetota</taxon>
        <taxon>Actinomycetes</taxon>
        <taxon>Kitasatosporales</taxon>
        <taxon>Streptomycetaceae</taxon>
        <taxon>Streptomyces</taxon>
        <taxon>Streptomyces violaceoruber group</taxon>
    </lineage>
</organism>
<dbReference type="Pfam" id="PF00072">
    <property type="entry name" value="Response_reg"/>
    <property type="match status" value="1"/>
</dbReference>
<evidence type="ECO:0000256" key="2">
    <source>
        <dbReference type="PROSITE-ProRule" id="PRU00169"/>
    </source>
</evidence>
<keyword evidence="3" id="KW-0175">Coiled coil</keyword>
<dbReference type="InterPro" id="IPR050595">
    <property type="entry name" value="Bact_response_regulator"/>
</dbReference>
<dbReference type="PROSITE" id="PS50110">
    <property type="entry name" value="RESPONSE_REGULATORY"/>
    <property type="match status" value="1"/>
</dbReference>
<dbReference type="InterPro" id="IPR001789">
    <property type="entry name" value="Sig_transdc_resp-reg_receiver"/>
</dbReference>
<proteinExistence type="predicted"/>
<dbReference type="SUPFAM" id="SSF52172">
    <property type="entry name" value="CheY-like"/>
    <property type="match status" value="1"/>
</dbReference>
<dbReference type="RefSeq" id="WP_265696026.1">
    <property type="nucleotide sequence ID" value="NZ_JAPWHU010000031.1"/>
</dbReference>